<dbReference type="OrthoDB" id="281471at2"/>
<evidence type="ECO:0000259" key="2">
    <source>
        <dbReference type="Pfam" id="PF04509"/>
    </source>
</evidence>
<dbReference type="Proteomes" id="UP000198854">
    <property type="component" value="Unassembled WGS sequence"/>
</dbReference>
<dbReference type="InterPro" id="IPR028976">
    <property type="entry name" value="CheC-like_sf"/>
</dbReference>
<gene>
    <name evidence="3" type="ORF">SAMN04488136_11141</name>
</gene>
<evidence type="ECO:0000256" key="1">
    <source>
        <dbReference type="ARBA" id="ARBA00022500"/>
    </source>
</evidence>
<dbReference type="CDD" id="cd17910">
    <property type="entry name" value="CheC_ClassII"/>
    <property type="match status" value="1"/>
</dbReference>
<accession>A0A1G8ANW0</accession>
<dbReference type="EMBL" id="FNDD01000011">
    <property type="protein sequence ID" value="SDH22597.1"/>
    <property type="molecule type" value="Genomic_DNA"/>
</dbReference>
<keyword evidence="1" id="KW-0145">Chemotaxis</keyword>
<dbReference type="GO" id="GO:0016787">
    <property type="term" value="F:hydrolase activity"/>
    <property type="evidence" value="ECO:0007669"/>
    <property type="project" value="InterPro"/>
</dbReference>
<dbReference type="AlphaFoldDB" id="A0A1G8ANW0"/>
<dbReference type="STRING" id="861298.SAMN04488136_11141"/>
<dbReference type="SUPFAM" id="SSF103039">
    <property type="entry name" value="CheC-like"/>
    <property type="match status" value="1"/>
</dbReference>
<dbReference type="GO" id="GO:0006935">
    <property type="term" value="P:chemotaxis"/>
    <property type="evidence" value="ECO:0007669"/>
    <property type="project" value="UniProtKB-KW"/>
</dbReference>
<dbReference type="InterPro" id="IPR051469">
    <property type="entry name" value="FliN/MopA/SpaO"/>
</dbReference>
<dbReference type="PANTHER" id="PTHR43484:SF1">
    <property type="entry name" value="FLAGELLAR MOTOR SWITCH PROTEIN FLIN"/>
    <property type="match status" value="1"/>
</dbReference>
<proteinExistence type="predicted"/>
<name>A0A1G8ANW0_9VIBR</name>
<evidence type="ECO:0000313" key="4">
    <source>
        <dbReference type="Proteomes" id="UP000198854"/>
    </source>
</evidence>
<dbReference type="RefSeq" id="WP_093273372.1">
    <property type="nucleotide sequence ID" value="NZ_FNDD01000011.1"/>
</dbReference>
<keyword evidence="4" id="KW-1185">Reference proteome</keyword>
<reference evidence="3 4" key="1">
    <citation type="submission" date="2016-10" db="EMBL/GenBank/DDBJ databases">
        <authorList>
            <person name="de Groot N.N."/>
        </authorList>
    </citation>
    <scope>NUCLEOTIDE SEQUENCE [LARGE SCALE GENOMIC DNA]</scope>
    <source>
        <strain evidence="3 4">CGMCC 1.10228</strain>
    </source>
</reference>
<evidence type="ECO:0000313" key="3">
    <source>
        <dbReference type="EMBL" id="SDH22597.1"/>
    </source>
</evidence>
<sequence>MSIQLTEDHEDFLKESLNISMGKAANKLAELIGLHVTLSVPQIMLASPEHLNRQLSYEETFHYTQQSFFGELSGEVITLLGKEGGTLLAREMCSLEDETQLQDSDLIDCMLDVSNILSGASLRGLCQQVEMNTRIQPPVILIPSRTPLPMDKWDQSLMLQVSFLIEAVKFESETIICFADNGLVQLLSRLDDYLQE</sequence>
<feature type="domain" description="CheC-like protein" evidence="2">
    <location>
        <begin position="12"/>
        <end position="44"/>
    </location>
</feature>
<dbReference type="InterPro" id="IPR007597">
    <property type="entry name" value="CheC"/>
</dbReference>
<organism evidence="3 4">
    <name type="scientific">Vibrio xiamenensis</name>
    <dbReference type="NCBI Taxonomy" id="861298"/>
    <lineage>
        <taxon>Bacteria</taxon>
        <taxon>Pseudomonadati</taxon>
        <taxon>Pseudomonadota</taxon>
        <taxon>Gammaproteobacteria</taxon>
        <taxon>Vibrionales</taxon>
        <taxon>Vibrionaceae</taxon>
        <taxon>Vibrio</taxon>
    </lineage>
</organism>
<protein>
    <submittedName>
        <fullName evidence="3">Chemotaxis protein CheC</fullName>
    </submittedName>
</protein>
<dbReference type="Pfam" id="PF04509">
    <property type="entry name" value="CheC"/>
    <property type="match status" value="1"/>
</dbReference>
<dbReference type="PANTHER" id="PTHR43484">
    <property type="match status" value="1"/>
</dbReference>
<dbReference type="Gene3D" id="3.40.1550.10">
    <property type="entry name" value="CheC-like"/>
    <property type="match status" value="1"/>
</dbReference>